<accession>A0ABP9UA18</accession>
<gene>
    <name evidence="1" type="ORF">UREOM_6870</name>
</gene>
<proteinExistence type="predicted"/>
<dbReference type="Proteomes" id="UP001449582">
    <property type="component" value="Unassembled WGS sequence"/>
</dbReference>
<dbReference type="EMBL" id="BAABQM010000012">
    <property type="protein sequence ID" value="GAA5414976.1"/>
    <property type="molecule type" value="Genomic_DNA"/>
</dbReference>
<name>A0ABP9UA18_9BACT</name>
<comment type="caution">
    <text evidence="1">The sequence shown here is derived from an EMBL/GenBank/DDBJ whole genome shotgun (WGS) entry which is preliminary data.</text>
</comment>
<organism evidence="1 2">
    <name type="scientific">Ureaplasma ceti</name>
    <dbReference type="NCBI Taxonomy" id="3119530"/>
    <lineage>
        <taxon>Bacteria</taxon>
        <taxon>Bacillati</taxon>
        <taxon>Mycoplasmatota</taxon>
        <taxon>Mycoplasmoidales</taxon>
        <taxon>Mycoplasmoidaceae</taxon>
        <taxon>Ureaplasma</taxon>
    </lineage>
</organism>
<evidence type="ECO:0000313" key="1">
    <source>
        <dbReference type="EMBL" id="GAA5414976.1"/>
    </source>
</evidence>
<sequence>MSWVQTVVRQVGPYLSCPQEDWEALFLVREDRNGGTTCDPVVAPAALQGSNVPNG</sequence>
<protein>
    <submittedName>
        <fullName evidence="1">Uncharacterized protein</fullName>
    </submittedName>
</protein>
<evidence type="ECO:0000313" key="2">
    <source>
        <dbReference type="Proteomes" id="UP001449582"/>
    </source>
</evidence>
<keyword evidence="2" id="KW-1185">Reference proteome</keyword>
<reference evidence="1" key="1">
    <citation type="submission" date="2024-02" db="EMBL/GenBank/DDBJ databases">
        <title>Draft genome sequence of new strains in genus Ureaplasma.</title>
        <authorList>
            <person name="Nakajima Y."/>
            <person name="Segawa T."/>
        </authorList>
    </citation>
    <scope>NUCLEOTIDE SEQUENCE [LARGE SCALE GENOMIC DNA]</scope>
    <source>
        <strain evidence="1">OM1</strain>
    </source>
</reference>